<feature type="transmembrane region" description="Helical" evidence="1">
    <location>
        <begin position="365"/>
        <end position="381"/>
    </location>
</feature>
<accession>A0A2P7QK36</accession>
<feature type="transmembrane region" description="Helical" evidence="1">
    <location>
        <begin position="228"/>
        <end position="247"/>
    </location>
</feature>
<dbReference type="InterPro" id="IPR007349">
    <property type="entry name" value="DUF418"/>
</dbReference>
<feature type="transmembrane region" description="Helical" evidence="1">
    <location>
        <begin position="44"/>
        <end position="62"/>
    </location>
</feature>
<evidence type="ECO:0000313" key="3">
    <source>
        <dbReference type="EMBL" id="PSJ38365.1"/>
    </source>
</evidence>
<feature type="transmembrane region" description="Helical" evidence="1">
    <location>
        <begin position="68"/>
        <end position="85"/>
    </location>
</feature>
<dbReference type="RefSeq" id="WP_106514432.1">
    <property type="nucleotide sequence ID" value="NZ_PXYI01000006.1"/>
</dbReference>
<feature type="transmembrane region" description="Helical" evidence="1">
    <location>
        <begin position="259"/>
        <end position="283"/>
    </location>
</feature>
<comment type="caution">
    <text evidence="3">The sequence shown here is derived from an EMBL/GenBank/DDBJ whole genome shotgun (WGS) entry which is preliminary data.</text>
</comment>
<keyword evidence="4" id="KW-1185">Reference proteome</keyword>
<dbReference type="InterPro" id="IPR052529">
    <property type="entry name" value="Bact_Transport_Assoc"/>
</dbReference>
<organism evidence="3 4">
    <name type="scientific">Allosphingosinicella deserti</name>
    <dbReference type="NCBI Taxonomy" id="2116704"/>
    <lineage>
        <taxon>Bacteria</taxon>
        <taxon>Pseudomonadati</taxon>
        <taxon>Pseudomonadota</taxon>
        <taxon>Alphaproteobacteria</taxon>
        <taxon>Sphingomonadales</taxon>
        <taxon>Sphingomonadaceae</taxon>
        <taxon>Allosphingosinicella</taxon>
    </lineage>
</organism>
<dbReference type="Proteomes" id="UP000241167">
    <property type="component" value="Unassembled WGS sequence"/>
</dbReference>
<evidence type="ECO:0000259" key="2">
    <source>
        <dbReference type="Pfam" id="PF04235"/>
    </source>
</evidence>
<feature type="transmembrane region" description="Helical" evidence="1">
    <location>
        <begin position="119"/>
        <end position="134"/>
    </location>
</feature>
<reference evidence="3 4" key="1">
    <citation type="submission" date="2018-03" db="EMBL/GenBank/DDBJ databases">
        <title>The draft genome of Sphingosinicella sp. GL-C-18.</title>
        <authorList>
            <person name="Liu L."/>
            <person name="Li L."/>
            <person name="Liang L."/>
            <person name="Zhang X."/>
            <person name="Wang T."/>
        </authorList>
    </citation>
    <scope>NUCLEOTIDE SEQUENCE [LARGE SCALE GENOMIC DNA]</scope>
    <source>
        <strain evidence="3 4">GL-C-18</strain>
    </source>
</reference>
<dbReference type="EMBL" id="PXYI01000006">
    <property type="protein sequence ID" value="PSJ38365.1"/>
    <property type="molecule type" value="Genomic_DNA"/>
</dbReference>
<feature type="transmembrane region" description="Helical" evidence="1">
    <location>
        <begin position="340"/>
        <end position="359"/>
    </location>
</feature>
<evidence type="ECO:0000256" key="1">
    <source>
        <dbReference type="SAM" id="Phobius"/>
    </source>
</evidence>
<sequence length="417" mass="45506">MTVTGTARIATLDIVRGIAVMGILAMNIVDFAMPTQAYMNPAAYGTNSTADLAAWIFAFIFVDGKMRGLFSLLFGASMLLVIEGAEAKGENATAIHYRRMLWLGAIGLLHYYLIWHGDILFGYAVAGMVAAFFYQKSPQALIVWGVGFAVVQFALFAAISASFFIAEAEAAKPGSSAEALAAWQDIERDFGRPGGAEIAKELALFRGSYAGILEHRVTVQLFAPAKGLFLFSWETIGYMLFGMAALKTGFLRGTWARNAYARTVAIGFGLGIPVYALLAWLMIRADFHAATLFALWGAATVPMRPAMILATAALIILATRHRGALVARIAAAGRTAFTNYLGTSILMTTLFFGYGFGLFGHFGRAALWLVIIPAWALMLLWSRPWLDRFRYGPLEWAWRSLARGALQPMRRHVEAPA</sequence>
<dbReference type="OrthoDB" id="9807744at2"/>
<gene>
    <name evidence="3" type="ORF">C7I55_18095</name>
</gene>
<evidence type="ECO:0000313" key="4">
    <source>
        <dbReference type="Proteomes" id="UP000241167"/>
    </source>
</evidence>
<dbReference type="Pfam" id="PF04235">
    <property type="entry name" value="DUF418"/>
    <property type="match status" value="1"/>
</dbReference>
<feature type="domain" description="DUF418" evidence="2">
    <location>
        <begin position="246"/>
        <end position="404"/>
    </location>
</feature>
<keyword evidence="1" id="KW-0472">Membrane</keyword>
<dbReference type="PANTHER" id="PTHR30590">
    <property type="entry name" value="INNER MEMBRANE PROTEIN"/>
    <property type="match status" value="1"/>
</dbReference>
<proteinExistence type="predicted"/>
<feature type="transmembrane region" description="Helical" evidence="1">
    <location>
        <begin position="141"/>
        <end position="166"/>
    </location>
</feature>
<dbReference type="AlphaFoldDB" id="A0A2P7QK36"/>
<protein>
    <submittedName>
        <fullName evidence="3">DUF418 domain-containing protein</fullName>
    </submittedName>
</protein>
<keyword evidence="1" id="KW-0812">Transmembrane</keyword>
<feature type="transmembrane region" description="Helical" evidence="1">
    <location>
        <begin position="14"/>
        <end position="32"/>
    </location>
</feature>
<feature type="transmembrane region" description="Helical" evidence="1">
    <location>
        <begin position="295"/>
        <end position="319"/>
    </location>
</feature>
<keyword evidence="1" id="KW-1133">Transmembrane helix</keyword>
<dbReference type="PANTHER" id="PTHR30590:SF2">
    <property type="entry name" value="INNER MEMBRANE PROTEIN"/>
    <property type="match status" value="1"/>
</dbReference>
<name>A0A2P7QK36_9SPHN</name>